<feature type="compositionally biased region" description="Basic and acidic residues" evidence="1">
    <location>
        <begin position="166"/>
        <end position="175"/>
    </location>
</feature>
<evidence type="ECO:0000313" key="2">
    <source>
        <dbReference type="EMBL" id="TEB31190.1"/>
    </source>
</evidence>
<feature type="compositionally biased region" description="Polar residues" evidence="1">
    <location>
        <begin position="8"/>
        <end position="24"/>
    </location>
</feature>
<evidence type="ECO:0000313" key="3">
    <source>
        <dbReference type="Proteomes" id="UP000298030"/>
    </source>
</evidence>
<dbReference type="EMBL" id="QPFP01000020">
    <property type="protein sequence ID" value="TEB31190.1"/>
    <property type="molecule type" value="Genomic_DNA"/>
</dbReference>
<dbReference type="AlphaFoldDB" id="A0A4Y7TAN1"/>
<feature type="region of interest" description="Disordered" evidence="1">
    <location>
        <begin position="138"/>
        <end position="197"/>
    </location>
</feature>
<organism evidence="2 3">
    <name type="scientific">Coprinellus micaceus</name>
    <name type="common">Glistening ink-cap mushroom</name>
    <name type="synonym">Coprinus micaceus</name>
    <dbReference type="NCBI Taxonomy" id="71717"/>
    <lineage>
        <taxon>Eukaryota</taxon>
        <taxon>Fungi</taxon>
        <taxon>Dikarya</taxon>
        <taxon>Basidiomycota</taxon>
        <taxon>Agaricomycotina</taxon>
        <taxon>Agaricomycetes</taxon>
        <taxon>Agaricomycetidae</taxon>
        <taxon>Agaricales</taxon>
        <taxon>Agaricineae</taxon>
        <taxon>Psathyrellaceae</taxon>
        <taxon>Coprinellus</taxon>
    </lineage>
</organism>
<reference evidence="2 3" key="1">
    <citation type="journal article" date="2019" name="Nat. Ecol. Evol.">
        <title>Megaphylogeny resolves global patterns of mushroom evolution.</title>
        <authorList>
            <person name="Varga T."/>
            <person name="Krizsan K."/>
            <person name="Foldi C."/>
            <person name="Dima B."/>
            <person name="Sanchez-Garcia M."/>
            <person name="Sanchez-Ramirez S."/>
            <person name="Szollosi G.J."/>
            <person name="Szarkandi J.G."/>
            <person name="Papp V."/>
            <person name="Albert L."/>
            <person name="Andreopoulos W."/>
            <person name="Angelini C."/>
            <person name="Antonin V."/>
            <person name="Barry K.W."/>
            <person name="Bougher N.L."/>
            <person name="Buchanan P."/>
            <person name="Buyck B."/>
            <person name="Bense V."/>
            <person name="Catcheside P."/>
            <person name="Chovatia M."/>
            <person name="Cooper J."/>
            <person name="Damon W."/>
            <person name="Desjardin D."/>
            <person name="Finy P."/>
            <person name="Geml J."/>
            <person name="Haridas S."/>
            <person name="Hughes K."/>
            <person name="Justo A."/>
            <person name="Karasinski D."/>
            <person name="Kautmanova I."/>
            <person name="Kiss B."/>
            <person name="Kocsube S."/>
            <person name="Kotiranta H."/>
            <person name="LaButti K.M."/>
            <person name="Lechner B.E."/>
            <person name="Liimatainen K."/>
            <person name="Lipzen A."/>
            <person name="Lukacs Z."/>
            <person name="Mihaltcheva S."/>
            <person name="Morgado L.N."/>
            <person name="Niskanen T."/>
            <person name="Noordeloos M.E."/>
            <person name="Ohm R.A."/>
            <person name="Ortiz-Santana B."/>
            <person name="Ovrebo C."/>
            <person name="Racz N."/>
            <person name="Riley R."/>
            <person name="Savchenko A."/>
            <person name="Shiryaev A."/>
            <person name="Soop K."/>
            <person name="Spirin V."/>
            <person name="Szebenyi C."/>
            <person name="Tomsovsky M."/>
            <person name="Tulloss R.E."/>
            <person name="Uehling J."/>
            <person name="Grigoriev I.V."/>
            <person name="Vagvolgyi C."/>
            <person name="Papp T."/>
            <person name="Martin F.M."/>
            <person name="Miettinen O."/>
            <person name="Hibbett D.S."/>
            <person name="Nagy L.G."/>
        </authorList>
    </citation>
    <scope>NUCLEOTIDE SEQUENCE [LARGE SCALE GENOMIC DNA]</scope>
    <source>
        <strain evidence="2 3">FP101781</strain>
    </source>
</reference>
<accession>A0A4Y7TAN1</accession>
<proteinExistence type="predicted"/>
<feature type="region of interest" description="Disordered" evidence="1">
    <location>
        <begin position="245"/>
        <end position="283"/>
    </location>
</feature>
<evidence type="ECO:0000256" key="1">
    <source>
        <dbReference type="SAM" id="MobiDB-lite"/>
    </source>
</evidence>
<feature type="region of interest" description="Disordered" evidence="1">
    <location>
        <begin position="1"/>
        <end position="117"/>
    </location>
</feature>
<name>A0A4Y7TAN1_COPMI</name>
<gene>
    <name evidence="2" type="ORF">FA13DRAFT_1852516</name>
</gene>
<sequence length="379" mass="41790">MWYWSRDTLASTSEPPIPNFNSGHSHPFPISNFNRRRINERTDEGNDDGMNGEENNGMNATRRMNKINDRTKGESESARSKSFEGRPEAKPFQSGITQNGEVEGEKIRGRTNPTCIAPRPTRIQRAAYGHLRLECMRRTTKRMNTTERNPTERTQSSIDGMTIQESKAKPTERSNRQVTKSEASGSRSQTTHSSALEYRRGSTRLGLLMVITEARGYGIGPRGRLQALVVVWKGSARLGPDRMTYASSGWNARDAKSSPQDPVPEHRVNRQASKPASDRSPDVGRVWGWWPARTMKSLTSEQHDSPPASAPTSPASRWTGPTRATRLQSEGGGGLNRGVGVLRLSRSMGGWGGGFMGRFVGFVVGVLGGLARHWGASGR</sequence>
<comment type="caution">
    <text evidence="2">The sequence shown here is derived from an EMBL/GenBank/DDBJ whole genome shotgun (WGS) entry which is preliminary data.</text>
</comment>
<feature type="compositionally biased region" description="Polar residues" evidence="1">
    <location>
        <begin position="142"/>
        <end position="165"/>
    </location>
</feature>
<keyword evidence="3" id="KW-1185">Reference proteome</keyword>
<dbReference type="Proteomes" id="UP000298030">
    <property type="component" value="Unassembled WGS sequence"/>
</dbReference>
<feature type="compositionally biased region" description="Polar residues" evidence="1">
    <location>
        <begin position="176"/>
        <end position="194"/>
    </location>
</feature>
<protein>
    <submittedName>
        <fullName evidence="2">Uncharacterized protein</fullName>
    </submittedName>
</protein>
<feature type="region of interest" description="Disordered" evidence="1">
    <location>
        <begin position="298"/>
        <end position="334"/>
    </location>
</feature>
<feature type="compositionally biased region" description="Low complexity" evidence="1">
    <location>
        <begin position="305"/>
        <end position="316"/>
    </location>
</feature>
<feature type="compositionally biased region" description="Basic and acidic residues" evidence="1">
    <location>
        <begin position="66"/>
        <end position="89"/>
    </location>
</feature>